<evidence type="ECO:0000256" key="2">
    <source>
        <dbReference type="SAM" id="Phobius"/>
    </source>
</evidence>
<keyword evidence="2" id="KW-0812">Transmembrane</keyword>
<gene>
    <name evidence="3" type="ORF">SAMN04488579_12226</name>
</gene>
<accession>A0A1H3IEI8</accession>
<keyword evidence="2" id="KW-0472">Membrane</keyword>
<protein>
    <submittedName>
        <fullName evidence="3">Uncharacterized protein</fullName>
    </submittedName>
</protein>
<proteinExistence type="predicted"/>
<feature type="region of interest" description="Disordered" evidence="1">
    <location>
        <begin position="66"/>
        <end position="86"/>
    </location>
</feature>
<feature type="transmembrane region" description="Helical" evidence="2">
    <location>
        <begin position="16"/>
        <end position="35"/>
    </location>
</feature>
<keyword evidence="2" id="KW-1133">Transmembrane helix</keyword>
<evidence type="ECO:0000313" key="3">
    <source>
        <dbReference type="EMBL" id="SDY25294.1"/>
    </source>
</evidence>
<dbReference type="RefSeq" id="WP_090246571.1">
    <property type="nucleotide sequence ID" value="NZ_FNOU01000022.1"/>
</dbReference>
<sequence>MAKREKRDREYKTRDYVVYFIVAFVLIFLTSSFVIEDVYNNADKLSINPTGVQAIYESTIGKTPFVNQEDGGATQTTTTTPTTTTK</sequence>
<dbReference type="Proteomes" id="UP000199652">
    <property type="component" value="Unassembled WGS sequence"/>
</dbReference>
<name>A0A1H3IEI8_EUBBA</name>
<keyword evidence="4" id="KW-1185">Reference proteome</keyword>
<dbReference type="EMBL" id="FNOU01000022">
    <property type="protein sequence ID" value="SDY25294.1"/>
    <property type="molecule type" value="Genomic_DNA"/>
</dbReference>
<dbReference type="OrthoDB" id="1779867at2"/>
<organism evidence="3 4">
    <name type="scientific">Eubacterium barkeri</name>
    <name type="common">Clostridium barkeri</name>
    <dbReference type="NCBI Taxonomy" id="1528"/>
    <lineage>
        <taxon>Bacteria</taxon>
        <taxon>Bacillati</taxon>
        <taxon>Bacillota</taxon>
        <taxon>Clostridia</taxon>
        <taxon>Eubacteriales</taxon>
        <taxon>Eubacteriaceae</taxon>
        <taxon>Eubacterium</taxon>
    </lineage>
</organism>
<dbReference type="STRING" id="1528.SAMN04488579_12226"/>
<evidence type="ECO:0000256" key="1">
    <source>
        <dbReference type="SAM" id="MobiDB-lite"/>
    </source>
</evidence>
<evidence type="ECO:0000313" key="4">
    <source>
        <dbReference type="Proteomes" id="UP000199652"/>
    </source>
</evidence>
<dbReference type="AlphaFoldDB" id="A0A1H3IEI8"/>
<reference evidence="4" key="1">
    <citation type="submission" date="2016-10" db="EMBL/GenBank/DDBJ databases">
        <authorList>
            <person name="Varghese N."/>
            <person name="Submissions S."/>
        </authorList>
    </citation>
    <scope>NUCLEOTIDE SEQUENCE [LARGE SCALE GENOMIC DNA]</scope>
    <source>
        <strain evidence="4">VPI 5359</strain>
    </source>
</reference>
<feature type="compositionally biased region" description="Low complexity" evidence="1">
    <location>
        <begin position="74"/>
        <end position="86"/>
    </location>
</feature>